<comment type="caution">
    <text evidence="1">The sequence shown here is derived from an EMBL/GenBank/DDBJ whole genome shotgun (WGS) entry which is preliminary data.</text>
</comment>
<dbReference type="Proteomes" id="UP000772151">
    <property type="component" value="Unassembled WGS sequence"/>
</dbReference>
<organism evidence="1 2">
    <name type="scientific">Selenomonas ruminantium</name>
    <dbReference type="NCBI Taxonomy" id="971"/>
    <lineage>
        <taxon>Bacteria</taxon>
        <taxon>Bacillati</taxon>
        <taxon>Bacillota</taxon>
        <taxon>Negativicutes</taxon>
        <taxon>Selenomonadales</taxon>
        <taxon>Selenomonadaceae</taxon>
        <taxon>Selenomonas</taxon>
    </lineage>
</organism>
<reference evidence="1" key="1">
    <citation type="submission" date="2019-04" db="EMBL/GenBank/DDBJ databases">
        <title>Evolution of Biomass-Degrading Anaerobic Consortia Revealed by Metagenomics.</title>
        <authorList>
            <person name="Peng X."/>
        </authorList>
    </citation>
    <scope>NUCLEOTIDE SEQUENCE</scope>
    <source>
        <strain evidence="1">SIG242</strain>
    </source>
</reference>
<gene>
    <name evidence="1" type="ORF">E7203_04595</name>
</gene>
<dbReference type="EMBL" id="SVCA01000003">
    <property type="protein sequence ID" value="MBE6084735.1"/>
    <property type="molecule type" value="Genomic_DNA"/>
</dbReference>
<protein>
    <submittedName>
        <fullName evidence="1">Uncharacterized protein</fullName>
    </submittedName>
</protein>
<accession>A0A927ZUN4</accession>
<proteinExistence type="predicted"/>
<evidence type="ECO:0000313" key="1">
    <source>
        <dbReference type="EMBL" id="MBE6084735.1"/>
    </source>
</evidence>
<sequence length="72" mass="8335">MAVYVDRRGRTYKVMPDLAGKYAPRYHKPESAPEVGWKTCKAFTHRDSLEESERDLKAWAMKKGMTATVEEQ</sequence>
<name>A0A927ZUN4_SELRU</name>
<evidence type="ECO:0000313" key="2">
    <source>
        <dbReference type="Proteomes" id="UP000772151"/>
    </source>
</evidence>
<dbReference type="AlphaFoldDB" id="A0A927ZUN4"/>
<dbReference type="RefSeq" id="WP_303668808.1">
    <property type="nucleotide sequence ID" value="NZ_SVCA01000003.1"/>
</dbReference>